<dbReference type="InterPro" id="IPR001190">
    <property type="entry name" value="SRCR"/>
</dbReference>
<dbReference type="Proteomes" id="UP000677803">
    <property type="component" value="Unassembled WGS sequence"/>
</dbReference>
<dbReference type="InterPro" id="IPR036772">
    <property type="entry name" value="SRCR-like_dom_sf"/>
</dbReference>
<comment type="caution">
    <text evidence="7">Lacks conserved residue(s) required for the propagation of feature annotation.</text>
</comment>
<feature type="domain" description="SRCR" evidence="9">
    <location>
        <begin position="302"/>
        <end position="379"/>
    </location>
</feature>
<comment type="caution">
    <text evidence="10">The sequence shown here is derived from an EMBL/GenBank/DDBJ whole genome shotgun (WGS) entry which is preliminary data.</text>
</comment>
<gene>
    <name evidence="10" type="ORF">MMEN_LOCUS18904</name>
</gene>
<comment type="subcellular location">
    <subcellularLocation>
        <location evidence="1">Secreted</location>
    </subcellularLocation>
</comment>
<feature type="domain" description="SRCR" evidence="9">
    <location>
        <begin position="211"/>
        <end position="258"/>
    </location>
</feature>
<dbReference type="EMBL" id="CAJRST010037777">
    <property type="protein sequence ID" value="CAG6008566.1"/>
    <property type="molecule type" value="Genomic_DNA"/>
</dbReference>
<keyword evidence="2" id="KW-0964">Secreted</keyword>
<name>A0A8S4BMB1_9TELE</name>
<evidence type="ECO:0000256" key="8">
    <source>
        <dbReference type="SAM" id="SignalP"/>
    </source>
</evidence>
<feature type="disulfide bond" evidence="7">
    <location>
        <begin position="177"/>
        <end position="187"/>
    </location>
</feature>
<evidence type="ECO:0000256" key="7">
    <source>
        <dbReference type="PROSITE-ProRule" id="PRU00196"/>
    </source>
</evidence>
<evidence type="ECO:0000259" key="9">
    <source>
        <dbReference type="PROSITE" id="PS50287"/>
    </source>
</evidence>
<accession>A0A8S4BMB1</accession>
<keyword evidence="11" id="KW-1185">Reference proteome</keyword>
<evidence type="ECO:0000256" key="3">
    <source>
        <dbReference type="ARBA" id="ARBA00022729"/>
    </source>
</evidence>
<feature type="domain" description="SRCR" evidence="9">
    <location>
        <begin position="105"/>
        <end position="219"/>
    </location>
</feature>
<evidence type="ECO:0000256" key="5">
    <source>
        <dbReference type="ARBA" id="ARBA00023157"/>
    </source>
</evidence>
<dbReference type="PANTHER" id="PTHR48071">
    <property type="entry name" value="SRCR DOMAIN-CONTAINING PROTEIN"/>
    <property type="match status" value="1"/>
</dbReference>
<feature type="disulfide bond" evidence="7">
    <location>
        <begin position="553"/>
        <end position="563"/>
    </location>
</feature>
<evidence type="ECO:0000313" key="11">
    <source>
        <dbReference type="Proteomes" id="UP000677803"/>
    </source>
</evidence>
<reference evidence="10" key="1">
    <citation type="submission" date="2021-05" db="EMBL/GenBank/DDBJ databases">
        <authorList>
            <person name="Tigano A."/>
        </authorList>
    </citation>
    <scope>NUCLEOTIDE SEQUENCE</scope>
</reference>
<feature type="chain" id="PRO_5035800218" evidence="8">
    <location>
        <begin position="20"/>
        <end position="577"/>
    </location>
</feature>
<dbReference type="Gene3D" id="3.10.250.10">
    <property type="entry name" value="SRCR-like domain"/>
    <property type="match status" value="6"/>
</dbReference>
<dbReference type="GO" id="GO:0031638">
    <property type="term" value="P:zymogen activation"/>
    <property type="evidence" value="ECO:0007669"/>
    <property type="project" value="TreeGrafter"/>
</dbReference>
<dbReference type="GO" id="GO:0005886">
    <property type="term" value="C:plasma membrane"/>
    <property type="evidence" value="ECO:0007669"/>
    <property type="project" value="TreeGrafter"/>
</dbReference>
<evidence type="ECO:0000256" key="4">
    <source>
        <dbReference type="ARBA" id="ARBA00022737"/>
    </source>
</evidence>
<sequence length="577" mass="62657">MDWRVLVVLLWLGGSGLWAQQVAEPSGDVRLARGSRRCAGRLEVKGRGVWEPVLGNSHGDVWNLTSAAAACRRLNCGAVESLRRDRIEPDSDSAPSILKDFGYLDSILDESFTIEITCSGRLEVKLGQSWSPVSEKGFDQREAEVVCRQINCGAPSVQQGELFGETETPQWSAEFECGGGESALLDCGQTVTNSSGAAVELTCSDDDRLRLAGGGGRCAGILEMRHWDEWKPAFTDHWMLEFAVEVCRQLDCGTAVSTRKRTNAHRYVWKLDPEGDQPDILNFPIKLSFSSFSTEVNCSDSVRLVNGADRCSGRLEVRSEQSWSSVCAKDFDRRDAEVVCREVGCGPPLALEGAPYGEVGAPMGATEFHCEGQESGLRDYSVRLVNGADRCSGRLEVKSEQSWSSVCAKDFDRRDAEVVCREVGCGPPLALEGAPYGEVGAPMGATEFHCEGQESGLRDCRRSAPFRSSCPVGEAAALTCSDGLRLGGGTSRCQGVLEMENRGQWRPVADLDFVWDQNWTATVCGRLGCGVAVVTVVTDDADVRPVWWVKGGCVRPDAGLRECLTGFQAGFYDPGNK</sequence>
<feature type="domain" description="SRCR" evidence="9">
    <location>
        <begin position="382"/>
        <end position="481"/>
    </location>
</feature>
<keyword evidence="3 8" id="KW-0732">Signal</keyword>
<protein>
    <submittedName>
        <fullName evidence="10">(Atlantic silverside) hypothetical protein</fullName>
    </submittedName>
</protein>
<dbReference type="Pfam" id="PF00530">
    <property type="entry name" value="SRCR"/>
    <property type="match status" value="6"/>
</dbReference>
<dbReference type="GO" id="GO:0005615">
    <property type="term" value="C:extracellular space"/>
    <property type="evidence" value="ECO:0007669"/>
    <property type="project" value="TreeGrafter"/>
</dbReference>
<feature type="domain" description="SRCR" evidence="9">
    <location>
        <begin position="29"/>
        <end position="77"/>
    </location>
</feature>
<proteinExistence type="predicted"/>
<feature type="signal peptide" evidence="8">
    <location>
        <begin position="1"/>
        <end position="19"/>
    </location>
</feature>
<dbReference type="AlphaFoldDB" id="A0A8S4BMB1"/>
<organism evidence="10 11">
    <name type="scientific">Menidia menidia</name>
    <name type="common">Atlantic silverside</name>
    <dbReference type="NCBI Taxonomy" id="238744"/>
    <lineage>
        <taxon>Eukaryota</taxon>
        <taxon>Metazoa</taxon>
        <taxon>Chordata</taxon>
        <taxon>Craniata</taxon>
        <taxon>Vertebrata</taxon>
        <taxon>Euteleostomi</taxon>
        <taxon>Actinopterygii</taxon>
        <taxon>Neopterygii</taxon>
        <taxon>Teleostei</taxon>
        <taxon>Neoteleostei</taxon>
        <taxon>Acanthomorphata</taxon>
        <taxon>Ovalentaria</taxon>
        <taxon>Atherinomorphae</taxon>
        <taxon>Atheriniformes</taxon>
        <taxon>Atherinopsidae</taxon>
        <taxon>Menidiinae</taxon>
        <taxon>Menidia</taxon>
    </lineage>
</organism>
<dbReference type="OrthoDB" id="536948at2759"/>
<feature type="disulfide bond" evidence="7">
    <location>
        <begin position="450"/>
        <end position="460"/>
    </location>
</feature>
<feature type="domain" description="SRCR" evidence="9">
    <location>
        <begin position="484"/>
        <end position="577"/>
    </location>
</feature>
<dbReference type="PRINTS" id="PR00258">
    <property type="entry name" value="SPERACTRCPTR"/>
</dbReference>
<evidence type="ECO:0000256" key="2">
    <source>
        <dbReference type="ARBA" id="ARBA00022525"/>
    </source>
</evidence>
<dbReference type="FunFam" id="3.10.250.10:FF:000004">
    <property type="entry name" value="Scavenger receptor cysteine-rich type 1 protein M130"/>
    <property type="match status" value="2"/>
</dbReference>
<dbReference type="PANTHER" id="PTHR48071:SF15">
    <property type="entry name" value="SRCR DOMAIN-CONTAINING PROTEIN"/>
    <property type="match status" value="1"/>
</dbReference>
<evidence type="ECO:0000256" key="6">
    <source>
        <dbReference type="ARBA" id="ARBA00023180"/>
    </source>
</evidence>
<keyword evidence="6" id="KW-0325">Glycoprotein</keyword>
<keyword evidence="4" id="KW-0677">Repeat</keyword>
<dbReference type="PROSITE" id="PS50287">
    <property type="entry name" value="SRCR_2"/>
    <property type="match status" value="6"/>
</dbReference>
<evidence type="ECO:0000313" key="10">
    <source>
        <dbReference type="EMBL" id="CAG6008566.1"/>
    </source>
</evidence>
<keyword evidence="5 7" id="KW-1015">Disulfide bond</keyword>
<dbReference type="SMART" id="SM00202">
    <property type="entry name" value="SR"/>
    <property type="match status" value="5"/>
</dbReference>
<dbReference type="GO" id="GO:0004252">
    <property type="term" value="F:serine-type endopeptidase activity"/>
    <property type="evidence" value="ECO:0007669"/>
    <property type="project" value="TreeGrafter"/>
</dbReference>
<evidence type="ECO:0000256" key="1">
    <source>
        <dbReference type="ARBA" id="ARBA00004613"/>
    </source>
</evidence>
<dbReference type="SUPFAM" id="SSF56487">
    <property type="entry name" value="SRCR-like"/>
    <property type="match status" value="6"/>
</dbReference>